<dbReference type="EMBL" id="JAIRAU010000048">
    <property type="protein sequence ID" value="MBZ5714598.1"/>
    <property type="molecule type" value="Genomic_DNA"/>
</dbReference>
<evidence type="ECO:0000313" key="2">
    <source>
        <dbReference type="EMBL" id="MBZ5714598.1"/>
    </source>
</evidence>
<evidence type="ECO:0000313" key="3">
    <source>
        <dbReference type="Proteomes" id="UP001139031"/>
    </source>
</evidence>
<accession>A0ABS7U251</accession>
<keyword evidence="1" id="KW-0732">Signal</keyword>
<reference evidence="2" key="1">
    <citation type="submission" date="2021-08" db="EMBL/GenBank/DDBJ databases">
        <authorList>
            <person name="Stevens D.C."/>
        </authorList>
    </citation>
    <scope>NUCLEOTIDE SEQUENCE</scope>
    <source>
        <strain evidence="2">DSM 53165</strain>
    </source>
</reference>
<dbReference type="Proteomes" id="UP001139031">
    <property type="component" value="Unassembled WGS sequence"/>
</dbReference>
<feature type="chain" id="PRO_5045600866" description="Lipoprotein" evidence="1">
    <location>
        <begin position="26"/>
        <end position="96"/>
    </location>
</feature>
<gene>
    <name evidence="2" type="ORF">K7C98_35650</name>
</gene>
<evidence type="ECO:0000256" key="1">
    <source>
        <dbReference type="SAM" id="SignalP"/>
    </source>
</evidence>
<dbReference type="PROSITE" id="PS51257">
    <property type="entry name" value="PROKAR_LIPOPROTEIN"/>
    <property type="match status" value="1"/>
</dbReference>
<comment type="caution">
    <text evidence="2">The sequence shown here is derived from an EMBL/GenBank/DDBJ whole genome shotgun (WGS) entry which is preliminary data.</text>
</comment>
<name>A0ABS7U251_9BACT</name>
<organism evidence="2 3">
    <name type="scientific">Nannocystis pusilla</name>
    <dbReference type="NCBI Taxonomy" id="889268"/>
    <lineage>
        <taxon>Bacteria</taxon>
        <taxon>Pseudomonadati</taxon>
        <taxon>Myxococcota</taxon>
        <taxon>Polyangia</taxon>
        <taxon>Nannocystales</taxon>
        <taxon>Nannocystaceae</taxon>
        <taxon>Nannocystis</taxon>
    </lineage>
</organism>
<dbReference type="RefSeq" id="WP_224196331.1">
    <property type="nucleotide sequence ID" value="NZ_JAIRAU010000048.1"/>
</dbReference>
<protein>
    <recommendedName>
        <fullName evidence="4">Lipoprotein</fullName>
    </recommendedName>
</protein>
<proteinExistence type="predicted"/>
<feature type="signal peptide" evidence="1">
    <location>
        <begin position="1"/>
        <end position="25"/>
    </location>
</feature>
<keyword evidence="3" id="KW-1185">Reference proteome</keyword>
<evidence type="ECO:0008006" key="4">
    <source>
        <dbReference type="Google" id="ProtNLM"/>
    </source>
</evidence>
<sequence>MRHATLPAVCASLVLLFGACSNGKATEAECTRFAAHFEALMTGGVNAAEVGKTTQLAKDMAKDLQARCLSEGTSAEVRCALAAESMEALQRCGDAK</sequence>